<feature type="compositionally biased region" description="Low complexity" evidence="1">
    <location>
        <begin position="23"/>
        <end position="32"/>
    </location>
</feature>
<organism evidence="2 4">
    <name type="scientific">Phytophthora infestans</name>
    <name type="common">Potato late blight agent</name>
    <name type="synonym">Botrytis infestans</name>
    <dbReference type="NCBI Taxonomy" id="4787"/>
    <lineage>
        <taxon>Eukaryota</taxon>
        <taxon>Sar</taxon>
        <taxon>Stramenopiles</taxon>
        <taxon>Oomycota</taxon>
        <taxon>Peronosporomycetes</taxon>
        <taxon>Peronosporales</taxon>
        <taxon>Peronosporaceae</taxon>
        <taxon>Phytophthora</taxon>
    </lineage>
</organism>
<protein>
    <submittedName>
        <fullName evidence="2">Uncharacterized protein</fullName>
    </submittedName>
</protein>
<evidence type="ECO:0000313" key="3">
    <source>
        <dbReference type="EMBL" id="KAF4136372.1"/>
    </source>
</evidence>
<dbReference type="EMBL" id="WSZM01000849">
    <property type="protein sequence ID" value="KAF4029281.1"/>
    <property type="molecule type" value="Genomic_DNA"/>
</dbReference>
<proteinExistence type="predicted"/>
<comment type="caution">
    <text evidence="2">The sequence shown here is derived from an EMBL/GenBank/DDBJ whole genome shotgun (WGS) entry which is preliminary data.</text>
</comment>
<evidence type="ECO:0000313" key="4">
    <source>
        <dbReference type="Proteomes" id="UP000602510"/>
    </source>
</evidence>
<reference evidence="2" key="1">
    <citation type="submission" date="2020-04" db="EMBL/GenBank/DDBJ databases">
        <title>Hybrid Assembly of Korean Phytophthora infestans isolates.</title>
        <authorList>
            <person name="Prokchorchik M."/>
            <person name="Lee Y."/>
            <person name="Seo J."/>
            <person name="Cho J.-H."/>
            <person name="Park Y.-E."/>
            <person name="Jang D.-C."/>
            <person name="Im J.-S."/>
            <person name="Choi J.-G."/>
            <person name="Park H.-J."/>
            <person name="Lee G.-B."/>
            <person name="Lee Y.-G."/>
            <person name="Hong S.-Y."/>
            <person name="Cho K."/>
            <person name="Sohn K.H."/>
        </authorList>
    </citation>
    <scope>NUCLEOTIDE SEQUENCE</scope>
    <source>
        <strain evidence="2">KR_1_A1</strain>
        <strain evidence="3">KR_2_A2</strain>
    </source>
</reference>
<keyword evidence="4" id="KW-1185">Reference proteome</keyword>
<evidence type="ECO:0000256" key="1">
    <source>
        <dbReference type="SAM" id="MobiDB-lite"/>
    </source>
</evidence>
<sequence length="86" mass="8504">MVVAVTEVVDGPVAAGVDPKGTASAPAESASDAAEDADVGTSAQQIQTDVSDSVTVHAAEVEMATAASVGDAASVPESLTMRQAWF</sequence>
<dbReference type="EMBL" id="JAACNO010001964">
    <property type="protein sequence ID" value="KAF4136372.1"/>
    <property type="molecule type" value="Genomic_DNA"/>
</dbReference>
<gene>
    <name evidence="2" type="ORF">GN244_ATG18991</name>
    <name evidence="3" type="ORF">GN958_ATG14433</name>
</gene>
<name>A0A833RYT8_PHYIN</name>
<dbReference type="AlphaFoldDB" id="A0A833RYT8"/>
<dbReference type="Proteomes" id="UP000704712">
    <property type="component" value="Unassembled WGS sequence"/>
</dbReference>
<evidence type="ECO:0000313" key="2">
    <source>
        <dbReference type="EMBL" id="KAF4029281.1"/>
    </source>
</evidence>
<dbReference type="Proteomes" id="UP000602510">
    <property type="component" value="Unassembled WGS sequence"/>
</dbReference>
<accession>A0A833RYT8</accession>
<feature type="region of interest" description="Disordered" evidence="1">
    <location>
        <begin position="13"/>
        <end position="42"/>
    </location>
</feature>